<dbReference type="Pfam" id="PF12627">
    <property type="entry name" value="PolyA_pol_RNAbd"/>
    <property type="match status" value="1"/>
</dbReference>
<evidence type="ECO:0000256" key="3">
    <source>
        <dbReference type="ARBA" id="ARBA00022694"/>
    </source>
</evidence>
<dbReference type="InterPro" id="IPR043519">
    <property type="entry name" value="NT_sf"/>
</dbReference>
<dbReference type="GO" id="GO:0016779">
    <property type="term" value="F:nucleotidyltransferase activity"/>
    <property type="evidence" value="ECO:0007669"/>
    <property type="project" value="UniProtKB-KW"/>
</dbReference>
<dbReference type="Pfam" id="PF01743">
    <property type="entry name" value="PolyA_pol"/>
    <property type="match status" value="1"/>
</dbReference>
<evidence type="ECO:0000259" key="10">
    <source>
        <dbReference type="Pfam" id="PF12627"/>
    </source>
</evidence>
<dbReference type="PANTHER" id="PTHR46173:SF1">
    <property type="entry name" value="CCA TRNA NUCLEOTIDYLTRANSFERASE 1, MITOCHONDRIAL"/>
    <property type="match status" value="1"/>
</dbReference>
<keyword evidence="3" id="KW-0819">tRNA processing</keyword>
<dbReference type="STRING" id="395963.Bind_2846"/>
<reference evidence="12" key="1">
    <citation type="submission" date="2008-03" db="EMBL/GenBank/DDBJ databases">
        <title>Complete sequence of chromosome of Beijerinckia indica subsp. indica ATCC 9039.</title>
        <authorList>
            <consortium name="US DOE Joint Genome Institute"/>
            <person name="Copeland A."/>
            <person name="Lucas S."/>
            <person name="Lapidus A."/>
            <person name="Glavina del Rio T."/>
            <person name="Dalin E."/>
            <person name="Tice H."/>
            <person name="Bruce D."/>
            <person name="Goodwin L."/>
            <person name="Pitluck S."/>
            <person name="LaButti K."/>
            <person name="Schmutz J."/>
            <person name="Larimer F."/>
            <person name="Land M."/>
            <person name="Hauser L."/>
            <person name="Kyrpides N."/>
            <person name="Mikhailova N."/>
            <person name="Dunfield P.F."/>
            <person name="Dedysh S.N."/>
            <person name="Liesack W."/>
            <person name="Saw J.H."/>
            <person name="Alam M."/>
            <person name="Chen Y."/>
            <person name="Murrell J.C."/>
            <person name="Richardson P."/>
        </authorList>
    </citation>
    <scope>NUCLEOTIDE SEQUENCE [LARGE SCALE GENOMIC DNA]</scope>
    <source>
        <strain evidence="12">ATCC 9039 / DSM 1715 / NCIMB 8712</strain>
    </source>
</reference>
<sequence>MPIHTTTRPETTALLAHKGVERIFAIFNGAGEETRIVGGSVRNALAGQHVHEFDFATTALPEIIQARAEAAGLKYIPTGIEHGTITILAGGESFEITTLRKDVETDGRRAIVRFGRDFEEDAHRRDFTINALSMDQHGTLYDYTGGLADLAAGRVRFIGAARQRIREDYLRILRLFRFSADFAGGRLDAEGLDAAIREREGLRRLSTERIRAELLKLMGGKRVAEVAYEIAEAGLFTPLLPLVPQPSRLNRFITIETEATQDPLLRLAALFTMVRENVTALRVHLSLSNAETTRLDHAVTLASSLHALAEPPSEPAMRALLLHRSHQTLDDAFVLTQAGAPAALGAAWASARARLRTLPKPKLPFSGADLIARGISPGPGMGEALQRLEKAWIAAGFPEDSESLAALLDRIAPARRV</sequence>
<feature type="domain" description="Poly A polymerase head" evidence="9">
    <location>
        <begin position="35"/>
        <end position="156"/>
    </location>
</feature>
<name>B2IKD5_BEII9</name>
<reference evidence="11 12" key="2">
    <citation type="journal article" date="2010" name="J. Bacteriol.">
        <title>Complete genome sequence of Beijerinckia indica subsp. indica.</title>
        <authorList>
            <person name="Tamas I."/>
            <person name="Dedysh S.N."/>
            <person name="Liesack W."/>
            <person name="Stott M.B."/>
            <person name="Alam M."/>
            <person name="Murrell J.C."/>
            <person name="Dunfield P.F."/>
        </authorList>
    </citation>
    <scope>NUCLEOTIDE SEQUENCE [LARGE SCALE GENOMIC DNA]</scope>
    <source>
        <strain evidence="12">ATCC 9039 / DSM 1715 / NCIMB 8712</strain>
    </source>
</reference>
<evidence type="ECO:0000256" key="6">
    <source>
        <dbReference type="ARBA" id="ARBA00022741"/>
    </source>
</evidence>
<evidence type="ECO:0000256" key="5">
    <source>
        <dbReference type="ARBA" id="ARBA00022723"/>
    </source>
</evidence>
<dbReference type="GO" id="GO:0046872">
    <property type="term" value="F:metal ion binding"/>
    <property type="evidence" value="ECO:0007669"/>
    <property type="project" value="UniProtKB-KW"/>
</dbReference>
<protein>
    <submittedName>
        <fullName evidence="11">Polynucleotide adenylyltransferase region</fullName>
    </submittedName>
</protein>
<dbReference type="InterPro" id="IPR032828">
    <property type="entry name" value="PolyA_RNA-bd"/>
</dbReference>
<keyword evidence="12" id="KW-1185">Reference proteome</keyword>
<accession>B2IKD5</accession>
<dbReference type="GO" id="GO:0000166">
    <property type="term" value="F:nucleotide binding"/>
    <property type="evidence" value="ECO:0007669"/>
    <property type="project" value="UniProtKB-KW"/>
</dbReference>
<dbReference type="PANTHER" id="PTHR46173">
    <property type="entry name" value="CCA TRNA NUCLEOTIDYLTRANSFERASE 1, MITOCHONDRIAL"/>
    <property type="match status" value="1"/>
</dbReference>
<comment type="similarity">
    <text evidence="8">Belongs to the tRNA nucleotidyltransferase/poly(A) polymerase family.</text>
</comment>
<dbReference type="SUPFAM" id="SSF81301">
    <property type="entry name" value="Nucleotidyltransferase"/>
    <property type="match status" value="1"/>
</dbReference>
<evidence type="ECO:0000259" key="9">
    <source>
        <dbReference type="Pfam" id="PF01743"/>
    </source>
</evidence>
<evidence type="ECO:0000313" key="12">
    <source>
        <dbReference type="Proteomes" id="UP000001695"/>
    </source>
</evidence>
<feature type="domain" description="tRNA nucleotidyltransferase/poly(A) polymerase RNA and SrmB- binding" evidence="10">
    <location>
        <begin position="199"/>
        <end position="243"/>
    </location>
</feature>
<dbReference type="CDD" id="cd05398">
    <property type="entry name" value="NT_ClassII-CCAase"/>
    <property type="match status" value="1"/>
</dbReference>
<dbReference type="Gene3D" id="1.10.3090.10">
    <property type="entry name" value="cca-adding enzyme, domain 2"/>
    <property type="match status" value="1"/>
</dbReference>
<dbReference type="SUPFAM" id="SSF81891">
    <property type="entry name" value="Poly A polymerase C-terminal region-like"/>
    <property type="match status" value="1"/>
</dbReference>
<keyword evidence="5" id="KW-0479">Metal-binding</keyword>
<keyword evidence="7" id="KW-0460">Magnesium</keyword>
<dbReference type="InterPro" id="IPR050264">
    <property type="entry name" value="Bact_CCA-adding_enz_type3_sf"/>
</dbReference>
<dbReference type="GO" id="GO:0008033">
    <property type="term" value="P:tRNA processing"/>
    <property type="evidence" value="ECO:0007669"/>
    <property type="project" value="UniProtKB-KW"/>
</dbReference>
<keyword evidence="8" id="KW-0694">RNA-binding</keyword>
<dbReference type="KEGG" id="bid:Bind_2846"/>
<comment type="cofactor">
    <cofactor evidence="1">
        <name>Mg(2+)</name>
        <dbReference type="ChEBI" id="CHEBI:18420"/>
    </cofactor>
</comment>
<dbReference type="OrthoDB" id="9805698at2"/>
<dbReference type="RefSeq" id="WP_012385766.1">
    <property type="nucleotide sequence ID" value="NC_010581.1"/>
</dbReference>
<keyword evidence="6" id="KW-0547">Nucleotide-binding</keyword>
<keyword evidence="2 8" id="KW-0808">Transferase</keyword>
<evidence type="ECO:0000256" key="2">
    <source>
        <dbReference type="ARBA" id="ARBA00022679"/>
    </source>
</evidence>
<proteinExistence type="inferred from homology"/>
<dbReference type="Gene3D" id="3.30.460.10">
    <property type="entry name" value="Beta Polymerase, domain 2"/>
    <property type="match status" value="1"/>
</dbReference>
<dbReference type="GO" id="GO:0000049">
    <property type="term" value="F:tRNA binding"/>
    <property type="evidence" value="ECO:0007669"/>
    <property type="project" value="TreeGrafter"/>
</dbReference>
<gene>
    <name evidence="11" type="ordered locus">Bind_2846</name>
</gene>
<evidence type="ECO:0000256" key="4">
    <source>
        <dbReference type="ARBA" id="ARBA00022695"/>
    </source>
</evidence>
<evidence type="ECO:0000256" key="8">
    <source>
        <dbReference type="RuleBase" id="RU003953"/>
    </source>
</evidence>
<dbReference type="Proteomes" id="UP000001695">
    <property type="component" value="Chromosome"/>
</dbReference>
<dbReference type="InterPro" id="IPR002646">
    <property type="entry name" value="PolA_pol_head_dom"/>
</dbReference>
<evidence type="ECO:0000256" key="1">
    <source>
        <dbReference type="ARBA" id="ARBA00001946"/>
    </source>
</evidence>
<dbReference type="HOGENOM" id="CLU_015961_2_3_5"/>
<evidence type="ECO:0000256" key="7">
    <source>
        <dbReference type="ARBA" id="ARBA00022842"/>
    </source>
</evidence>
<dbReference type="eggNOG" id="COG0617">
    <property type="taxonomic scope" value="Bacteria"/>
</dbReference>
<dbReference type="EMBL" id="CP001016">
    <property type="protein sequence ID" value="ACB96415.1"/>
    <property type="molecule type" value="Genomic_DNA"/>
</dbReference>
<dbReference type="AlphaFoldDB" id="B2IKD5"/>
<organism evidence="11 12">
    <name type="scientific">Beijerinckia indica subsp. indica (strain ATCC 9039 / DSM 1715 / NCIMB 8712)</name>
    <dbReference type="NCBI Taxonomy" id="395963"/>
    <lineage>
        <taxon>Bacteria</taxon>
        <taxon>Pseudomonadati</taxon>
        <taxon>Pseudomonadota</taxon>
        <taxon>Alphaproteobacteria</taxon>
        <taxon>Hyphomicrobiales</taxon>
        <taxon>Beijerinckiaceae</taxon>
        <taxon>Beijerinckia</taxon>
    </lineage>
</organism>
<keyword evidence="4 11" id="KW-0548">Nucleotidyltransferase</keyword>
<evidence type="ECO:0000313" key="11">
    <source>
        <dbReference type="EMBL" id="ACB96415.1"/>
    </source>
</evidence>